<name>A0A931ARS5_9FIRM</name>
<feature type="coiled-coil region" evidence="6">
    <location>
        <begin position="173"/>
        <end position="277"/>
    </location>
</feature>
<feature type="coiled-coil region" evidence="6">
    <location>
        <begin position="44"/>
        <end position="78"/>
    </location>
</feature>
<dbReference type="GO" id="GO:0015562">
    <property type="term" value="F:efflux transmembrane transporter activity"/>
    <property type="evidence" value="ECO:0007669"/>
    <property type="project" value="InterPro"/>
</dbReference>
<keyword evidence="3 7" id="KW-0812">Transmembrane</keyword>
<evidence type="ECO:0000313" key="8">
    <source>
        <dbReference type="EMBL" id="MBF8437808.1"/>
    </source>
</evidence>
<accession>A0A931ARS5</accession>
<dbReference type="GO" id="GO:1990281">
    <property type="term" value="C:efflux pump complex"/>
    <property type="evidence" value="ECO:0007669"/>
    <property type="project" value="TreeGrafter"/>
</dbReference>
<organism evidence="8 9">
    <name type="scientific">Halonatronomonas betaini</name>
    <dbReference type="NCBI Taxonomy" id="2778430"/>
    <lineage>
        <taxon>Bacteria</taxon>
        <taxon>Bacillati</taxon>
        <taxon>Bacillota</taxon>
        <taxon>Clostridia</taxon>
        <taxon>Halanaerobiales</taxon>
        <taxon>Halarsenatibacteraceae</taxon>
        <taxon>Halonatronomonas</taxon>
    </lineage>
</organism>
<dbReference type="SUPFAM" id="SSF56954">
    <property type="entry name" value="Outer membrane efflux proteins (OEP)"/>
    <property type="match status" value="1"/>
</dbReference>
<comment type="subcellular location">
    <subcellularLocation>
        <location evidence="1">Cell outer membrane</location>
    </subcellularLocation>
</comment>
<evidence type="ECO:0000256" key="6">
    <source>
        <dbReference type="SAM" id="Coils"/>
    </source>
</evidence>
<evidence type="ECO:0000256" key="5">
    <source>
        <dbReference type="ARBA" id="ARBA00023237"/>
    </source>
</evidence>
<sequence>MKLLQSSQAKRVFSSGTYILILFMIFALFSGGQVRVNASDNLSLQQLLLEAVEESNELADERKNVSDLERELARLRANAGWQYDLNMSYNRGEQVQLSGDEPGPSELSGTQERYNISIDGGRSFLAGFNLTTDLTILDSTDLDFDAVTDDWQFDIGLNLRLWPRTPSELARTLDSLENNLALARLELMEARDELFLELAGDYIEIMFLEMRQENNLENLNIAERRLSRVEKRKEIGEAGELELAETRLALRQADRAYQSTERNLARLKEDFEKKAALNNEIDYGLSDQVEGLLVNEQGPIDERISDYLANFSEVIRDSQKNSLQYSRLMQSLAEAEQELEWHDKEDSFEIDLSGRTELNEGSWQAGFNISYPLYDGGVSGYDREDIVGEIETVSLNIEEFIFNLEQGLEAELDGLIIKQDELEDKEIEKEMSRLSFLQEEEARELGAIDELELLEAELNYEAAIIDYEEARLELALDLLEFEQKPGYWSMEEIINE</sequence>
<dbReference type="AlphaFoldDB" id="A0A931ARS5"/>
<dbReference type="GO" id="GO:0015288">
    <property type="term" value="F:porin activity"/>
    <property type="evidence" value="ECO:0007669"/>
    <property type="project" value="TreeGrafter"/>
</dbReference>
<evidence type="ECO:0000256" key="4">
    <source>
        <dbReference type="ARBA" id="ARBA00023136"/>
    </source>
</evidence>
<dbReference type="Gene3D" id="1.20.1600.10">
    <property type="entry name" value="Outer membrane efflux proteins (OEP)"/>
    <property type="match status" value="1"/>
</dbReference>
<protein>
    <submittedName>
        <fullName evidence="8">TolC family protein</fullName>
    </submittedName>
</protein>
<dbReference type="EMBL" id="JADPIE010000007">
    <property type="protein sequence ID" value="MBF8437808.1"/>
    <property type="molecule type" value="Genomic_DNA"/>
</dbReference>
<keyword evidence="2" id="KW-1134">Transmembrane beta strand</keyword>
<dbReference type="RefSeq" id="WP_270454829.1">
    <property type="nucleotide sequence ID" value="NZ_JADPIE010000007.1"/>
</dbReference>
<keyword evidence="5" id="KW-0998">Cell outer membrane</keyword>
<feature type="coiled-coil region" evidence="6">
    <location>
        <begin position="405"/>
        <end position="473"/>
    </location>
</feature>
<evidence type="ECO:0000256" key="2">
    <source>
        <dbReference type="ARBA" id="ARBA00022452"/>
    </source>
</evidence>
<gene>
    <name evidence="8" type="ORF">I0Q91_11990</name>
</gene>
<comment type="caution">
    <text evidence="8">The sequence shown here is derived from an EMBL/GenBank/DDBJ whole genome shotgun (WGS) entry which is preliminary data.</text>
</comment>
<feature type="transmembrane region" description="Helical" evidence="7">
    <location>
        <begin position="12"/>
        <end position="32"/>
    </location>
</feature>
<keyword evidence="4 7" id="KW-0472">Membrane</keyword>
<dbReference type="PANTHER" id="PTHR30026">
    <property type="entry name" value="OUTER MEMBRANE PROTEIN TOLC"/>
    <property type="match status" value="1"/>
</dbReference>
<evidence type="ECO:0000256" key="7">
    <source>
        <dbReference type="SAM" id="Phobius"/>
    </source>
</evidence>
<dbReference type="PANTHER" id="PTHR30026:SF20">
    <property type="entry name" value="OUTER MEMBRANE PROTEIN TOLC"/>
    <property type="match status" value="1"/>
</dbReference>
<dbReference type="GO" id="GO:0009279">
    <property type="term" value="C:cell outer membrane"/>
    <property type="evidence" value="ECO:0007669"/>
    <property type="project" value="UniProtKB-SubCell"/>
</dbReference>
<dbReference type="Proteomes" id="UP000621436">
    <property type="component" value="Unassembled WGS sequence"/>
</dbReference>
<proteinExistence type="predicted"/>
<keyword evidence="7" id="KW-1133">Transmembrane helix</keyword>
<keyword evidence="9" id="KW-1185">Reference proteome</keyword>
<evidence type="ECO:0000256" key="1">
    <source>
        <dbReference type="ARBA" id="ARBA00004442"/>
    </source>
</evidence>
<evidence type="ECO:0000313" key="9">
    <source>
        <dbReference type="Proteomes" id="UP000621436"/>
    </source>
</evidence>
<reference evidence="8" key="1">
    <citation type="submission" date="2020-11" db="EMBL/GenBank/DDBJ databases">
        <title>Halonatronomonas betainensis gen. nov., sp. nov. a novel haloalkaliphilic representative of the family Halanaerobiacae capable of betaine degradation.</title>
        <authorList>
            <person name="Boltyanskaya Y."/>
            <person name="Kevbrin V."/>
            <person name="Detkova E."/>
            <person name="Grouzdev D.S."/>
            <person name="Koziaeva V."/>
            <person name="Zhilina T."/>
        </authorList>
    </citation>
    <scope>NUCLEOTIDE SEQUENCE</scope>
    <source>
        <strain evidence="8">Z-7014</strain>
    </source>
</reference>
<evidence type="ECO:0000256" key="3">
    <source>
        <dbReference type="ARBA" id="ARBA00022692"/>
    </source>
</evidence>
<dbReference type="InterPro" id="IPR051906">
    <property type="entry name" value="TolC-like"/>
</dbReference>
<keyword evidence="6" id="KW-0175">Coiled coil</keyword>